<dbReference type="Proteomes" id="UP000029223">
    <property type="component" value="Unassembled WGS sequence"/>
</dbReference>
<gene>
    <name evidence="1" type="ORF">JCM19239_6543</name>
</gene>
<name>A0ABQ0JRT0_9VIBR</name>
<sequence>MRTILTLFSLALVLFTPSLVVAKTLNGFSLENATVPLNLVQSGGPLETVSLHLPTQNSNQAVKLRV</sequence>
<accession>A0ABQ0JRT0</accession>
<dbReference type="EMBL" id="BBMS01000171">
    <property type="protein sequence ID" value="GAL31459.1"/>
    <property type="molecule type" value="Genomic_DNA"/>
</dbReference>
<protein>
    <submittedName>
        <fullName evidence="1">Uncharacterized protein</fullName>
    </submittedName>
</protein>
<organism evidence="1 2">
    <name type="scientific">Vibrio variabilis</name>
    <dbReference type="NCBI Taxonomy" id="990271"/>
    <lineage>
        <taxon>Bacteria</taxon>
        <taxon>Pseudomonadati</taxon>
        <taxon>Pseudomonadota</taxon>
        <taxon>Gammaproteobacteria</taxon>
        <taxon>Vibrionales</taxon>
        <taxon>Vibrionaceae</taxon>
        <taxon>Vibrio</taxon>
    </lineage>
</organism>
<reference evidence="2" key="2">
    <citation type="submission" date="2014-09" db="EMBL/GenBank/DDBJ databases">
        <authorList>
            <consortium name="NBRP consortium"/>
            <person name="Sawabe T."/>
            <person name="Meirelles P."/>
            <person name="Nakanishi M."/>
            <person name="Sayaka M."/>
            <person name="Hattori M."/>
            <person name="Ohkuma M."/>
        </authorList>
    </citation>
    <scope>NUCLEOTIDE SEQUENCE [LARGE SCALE GENOMIC DNA]</scope>
    <source>
        <strain evidence="2">JCM 19239</strain>
    </source>
</reference>
<keyword evidence="2" id="KW-1185">Reference proteome</keyword>
<evidence type="ECO:0000313" key="1">
    <source>
        <dbReference type="EMBL" id="GAL31459.1"/>
    </source>
</evidence>
<proteinExistence type="predicted"/>
<comment type="caution">
    <text evidence="1">The sequence shown here is derived from an EMBL/GenBank/DDBJ whole genome shotgun (WGS) entry which is preliminary data.</text>
</comment>
<reference evidence="2" key="1">
    <citation type="submission" date="2014-09" db="EMBL/GenBank/DDBJ databases">
        <title>Vibrio variabilis JCM 19239. (C206) whole genome shotgun sequence.</title>
        <authorList>
            <person name="Sawabe T."/>
            <person name="Meirelles P."/>
            <person name="Nakanishi M."/>
            <person name="Sayaka M."/>
            <person name="Hattori M."/>
            <person name="Ohkuma M."/>
        </authorList>
    </citation>
    <scope>NUCLEOTIDE SEQUENCE [LARGE SCALE GENOMIC DNA]</scope>
    <source>
        <strain evidence="2">JCM 19239</strain>
    </source>
</reference>
<evidence type="ECO:0000313" key="2">
    <source>
        <dbReference type="Proteomes" id="UP000029223"/>
    </source>
</evidence>